<dbReference type="RefSeq" id="XP_008091999.1">
    <property type="nucleotide sequence ID" value="XM_008093808.1"/>
</dbReference>
<dbReference type="VEuPathDB" id="FungiDB:GLRG_03123"/>
<sequence length="124" mass="13756">MTYCCTIPGTAEHVAQNKPNTAIRLYIPFWDLWDPSPPRDRTQRDCTGLQPTPTSTPLPPGTTTEQTSSCVDREKRDWGGGGRCSAKKEIKESERASRLGYRDAAHWASVLSDISSMSTPRMNA</sequence>
<evidence type="ECO:0000256" key="1">
    <source>
        <dbReference type="SAM" id="MobiDB-lite"/>
    </source>
</evidence>
<keyword evidence="3" id="KW-1185">Reference proteome</keyword>
<evidence type="ECO:0000313" key="3">
    <source>
        <dbReference type="Proteomes" id="UP000008782"/>
    </source>
</evidence>
<accession>E3QAU1</accession>
<feature type="region of interest" description="Disordered" evidence="1">
    <location>
        <begin position="35"/>
        <end position="98"/>
    </location>
</feature>
<organism evidence="3">
    <name type="scientific">Colletotrichum graminicola (strain M1.001 / M2 / FGSC 10212)</name>
    <name type="common">Maize anthracnose fungus</name>
    <name type="synonym">Glomerella graminicola</name>
    <dbReference type="NCBI Taxonomy" id="645133"/>
    <lineage>
        <taxon>Eukaryota</taxon>
        <taxon>Fungi</taxon>
        <taxon>Dikarya</taxon>
        <taxon>Ascomycota</taxon>
        <taxon>Pezizomycotina</taxon>
        <taxon>Sordariomycetes</taxon>
        <taxon>Hypocreomycetidae</taxon>
        <taxon>Glomerellales</taxon>
        <taxon>Glomerellaceae</taxon>
        <taxon>Colletotrichum</taxon>
        <taxon>Colletotrichum graminicola species complex</taxon>
    </lineage>
</organism>
<name>E3QAU1_COLGM</name>
<reference evidence="3" key="1">
    <citation type="journal article" date="2012" name="Nat. Genet.">
        <title>Lifestyle transitions in plant pathogenic Colletotrichum fungi deciphered by genome and transcriptome analyses.</title>
        <authorList>
            <person name="O'Connell R.J."/>
            <person name="Thon M.R."/>
            <person name="Hacquard S."/>
            <person name="Amyotte S.G."/>
            <person name="Kleemann J."/>
            <person name="Torres M.F."/>
            <person name="Damm U."/>
            <person name="Buiate E.A."/>
            <person name="Epstein L."/>
            <person name="Alkan N."/>
            <person name="Altmueller J."/>
            <person name="Alvarado-Balderrama L."/>
            <person name="Bauser C.A."/>
            <person name="Becker C."/>
            <person name="Birren B.W."/>
            <person name="Chen Z."/>
            <person name="Choi J."/>
            <person name="Crouch J.A."/>
            <person name="Duvick J.P."/>
            <person name="Farman M.A."/>
            <person name="Gan P."/>
            <person name="Heiman D."/>
            <person name="Henrissat B."/>
            <person name="Howard R.J."/>
            <person name="Kabbage M."/>
            <person name="Koch C."/>
            <person name="Kracher B."/>
            <person name="Kubo Y."/>
            <person name="Law A.D."/>
            <person name="Lebrun M.-H."/>
            <person name="Lee Y.-H."/>
            <person name="Miyara I."/>
            <person name="Moore N."/>
            <person name="Neumann U."/>
            <person name="Nordstroem K."/>
            <person name="Panaccione D.G."/>
            <person name="Panstruga R."/>
            <person name="Place M."/>
            <person name="Proctor R.H."/>
            <person name="Prusky D."/>
            <person name="Rech G."/>
            <person name="Reinhardt R."/>
            <person name="Rollins J.A."/>
            <person name="Rounsley S."/>
            <person name="Schardl C.L."/>
            <person name="Schwartz D.C."/>
            <person name="Shenoy N."/>
            <person name="Shirasu K."/>
            <person name="Sikhakolli U.R."/>
            <person name="Stueber K."/>
            <person name="Sukno S.A."/>
            <person name="Sweigard J.A."/>
            <person name="Takano Y."/>
            <person name="Takahara H."/>
            <person name="Trail F."/>
            <person name="van der Does H.C."/>
            <person name="Voll L.M."/>
            <person name="Will I."/>
            <person name="Young S."/>
            <person name="Zeng Q."/>
            <person name="Zhang J."/>
            <person name="Zhou S."/>
            <person name="Dickman M.B."/>
            <person name="Schulze-Lefert P."/>
            <person name="Ver Loren van Themaat E."/>
            <person name="Ma L.-J."/>
            <person name="Vaillancourt L.J."/>
        </authorList>
    </citation>
    <scope>NUCLEOTIDE SEQUENCE [LARGE SCALE GENOMIC DNA]</scope>
    <source>
        <strain evidence="3">M1.001 / M2 / FGSC 10212</strain>
    </source>
</reference>
<dbReference type="Proteomes" id="UP000008782">
    <property type="component" value="Unassembled WGS sequence"/>
</dbReference>
<protein>
    <submittedName>
        <fullName evidence="2">Uncharacterized protein</fullName>
    </submittedName>
</protein>
<dbReference type="GeneID" id="24408488"/>
<feature type="compositionally biased region" description="Basic and acidic residues" evidence="1">
    <location>
        <begin position="86"/>
        <end position="98"/>
    </location>
</feature>
<dbReference type="AlphaFoldDB" id="E3QAU1"/>
<evidence type="ECO:0000313" key="2">
    <source>
        <dbReference type="EMBL" id="EFQ27979.1"/>
    </source>
</evidence>
<proteinExistence type="predicted"/>
<dbReference type="EMBL" id="GG697339">
    <property type="protein sequence ID" value="EFQ27979.1"/>
    <property type="molecule type" value="Genomic_DNA"/>
</dbReference>
<dbReference type="HOGENOM" id="CLU_2003749_0_0_1"/>
<gene>
    <name evidence="2" type="ORF">GLRG_03123</name>
</gene>